<dbReference type="PROSITE" id="PS50011">
    <property type="entry name" value="PROTEIN_KINASE_DOM"/>
    <property type="match status" value="1"/>
</dbReference>
<protein>
    <recommendedName>
        <fullName evidence="2">non-specific serine/threonine protein kinase</fullName>
        <ecNumber evidence="2">2.7.11.1</ecNumber>
    </recommendedName>
</protein>
<evidence type="ECO:0000256" key="5">
    <source>
        <dbReference type="ARBA" id="ARBA00022777"/>
    </source>
</evidence>
<dbReference type="GO" id="GO:0005524">
    <property type="term" value="F:ATP binding"/>
    <property type="evidence" value="ECO:0007669"/>
    <property type="project" value="UniProtKB-UniRule"/>
</dbReference>
<dbReference type="AlphaFoldDB" id="A0A316U3N6"/>
<keyword evidence="4 9" id="KW-0547">Nucleotide-binding</keyword>
<dbReference type="SMART" id="SM00240">
    <property type="entry name" value="FHA"/>
    <property type="match status" value="1"/>
</dbReference>
<keyword evidence="6 9" id="KW-0067">ATP-binding</keyword>
<dbReference type="PROSITE" id="PS00108">
    <property type="entry name" value="PROTEIN_KINASE_ST"/>
    <property type="match status" value="1"/>
</dbReference>
<evidence type="ECO:0000256" key="10">
    <source>
        <dbReference type="RuleBase" id="RU000304"/>
    </source>
</evidence>
<dbReference type="PROSITE" id="PS50006">
    <property type="entry name" value="FHA_DOMAIN"/>
    <property type="match status" value="1"/>
</dbReference>
<dbReference type="Gene3D" id="1.10.510.10">
    <property type="entry name" value="Transferase(Phosphotransferase) domain 1"/>
    <property type="match status" value="1"/>
</dbReference>
<evidence type="ECO:0000256" key="9">
    <source>
        <dbReference type="PROSITE-ProRule" id="PRU10141"/>
    </source>
</evidence>
<dbReference type="SMART" id="SM00220">
    <property type="entry name" value="S_TKc"/>
    <property type="match status" value="1"/>
</dbReference>
<dbReference type="GO" id="GO:0005737">
    <property type="term" value="C:cytoplasm"/>
    <property type="evidence" value="ECO:0007669"/>
    <property type="project" value="TreeGrafter"/>
</dbReference>
<dbReference type="Proteomes" id="UP000245942">
    <property type="component" value="Unassembled WGS sequence"/>
</dbReference>
<dbReference type="InterPro" id="IPR017441">
    <property type="entry name" value="Protein_kinase_ATP_BS"/>
</dbReference>
<keyword evidence="5 14" id="KW-0418">Kinase</keyword>
<dbReference type="InterPro" id="IPR000719">
    <property type="entry name" value="Prot_kinase_dom"/>
</dbReference>
<evidence type="ECO:0000256" key="11">
    <source>
        <dbReference type="SAM" id="MobiDB-lite"/>
    </source>
</evidence>
<dbReference type="SUPFAM" id="SSF56112">
    <property type="entry name" value="Protein kinase-like (PK-like)"/>
    <property type="match status" value="1"/>
</dbReference>
<evidence type="ECO:0000256" key="4">
    <source>
        <dbReference type="ARBA" id="ARBA00022741"/>
    </source>
</evidence>
<evidence type="ECO:0000259" key="13">
    <source>
        <dbReference type="PROSITE" id="PS50011"/>
    </source>
</evidence>
<evidence type="ECO:0000256" key="6">
    <source>
        <dbReference type="ARBA" id="ARBA00022840"/>
    </source>
</evidence>
<evidence type="ECO:0000313" key="15">
    <source>
        <dbReference type="Proteomes" id="UP000245942"/>
    </source>
</evidence>
<dbReference type="GO" id="GO:0051598">
    <property type="term" value="P:meiotic recombination checkpoint signaling"/>
    <property type="evidence" value="ECO:0007669"/>
    <property type="project" value="TreeGrafter"/>
</dbReference>
<dbReference type="GeneID" id="37016978"/>
<comment type="catalytic activity">
    <reaction evidence="8">
        <text>L-seryl-[protein] + ATP = O-phospho-L-seryl-[protein] + ADP + H(+)</text>
        <dbReference type="Rhea" id="RHEA:17989"/>
        <dbReference type="Rhea" id="RHEA-COMP:9863"/>
        <dbReference type="Rhea" id="RHEA-COMP:11604"/>
        <dbReference type="ChEBI" id="CHEBI:15378"/>
        <dbReference type="ChEBI" id="CHEBI:29999"/>
        <dbReference type="ChEBI" id="CHEBI:30616"/>
        <dbReference type="ChEBI" id="CHEBI:83421"/>
        <dbReference type="ChEBI" id="CHEBI:456216"/>
        <dbReference type="EC" id="2.7.11.1"/>
    </reaction>
</comment>
<dbReference type="GO" id="GO:0005634">
    <property type="term" value="C:nucleus"/>
    <property type="evidence" value="ECO:0007669"/>
    <property type="project" value="TreeGrafter"/>
</dbReference>
<dbReference type="InterPro" id="IPR008271">
    <property type="entry name" value="Ser/Thr_kinase_AS"/>
</dbReference>
<feature type="binding site" evidence="9">
    <location>
        <position position="222"/>
    </location>
    <ligand>
        <name>ATP</name>
        <dbReference type="ChEBI" id="CHEBI:30616"/>
    </ligand>
</feature>
<feature type="compositionally biased region" description="Polar residues" evidence="11">
    <location>
        <begin position="18"/>
        <end position="29"/>
    </location>
</feature>
<dbReference type="CDD" id="cd22670">
    <property type="entry name" value="FHA_MEK1-like"/>
    <property type="match status" value="1"/>
</dbReference>
<feature type="domain" description="FHA" evidence="12">
    <location>
        <begin position="87"/>
        <end position="140"/>
    </location>
</feature>
<feature type="region of interest" description="Disordered" evidence="11">
    <location>
        <begin position="1"/>
        <end position="39"/>
    </location>
</feature>
<accession>A0A316U3N6</accession>
<evidence type="ECO:0000259" key="12">
    <source>
        <dbReference type="PROSITE" id="PS50006"/>
    </source>
</evidence>
<dbReference type="SUPFAM" id="SSF49879">
    <property type="entry name" value="SMAD/FHA domain"/>
    <property type="match status" value="1"/>
</dbReference>
<dbReference type="EC" id="2.7.11.1" evidence="2"/>
<dbReference type="PANTHER" id="PTHR44167:SF24">
    <property type="entry name" value="SERINE_THREONINE-PROTEIN KINASE CHK2"/>
    <property type="match status" value="1"/>
</dbReference>
<comment type="catalytic activity">
    <reaction evidence="7">
        <text>L-threonyl-[protein] + ATP = O-phospho-L-threonyl-[protein] + ADP + H(+)</text>
        <dbReference type="Rhea" id="RHEA:46608"/>
        <dbReference type="Rhea" id="RHEA-COMP:11060"/>
        <dbReference type="Rhea" id="RHEA-COMP:11605"/>
        <dbReference type="ChEBI" id="CHEBI:15378"/>
        <dbReference type="ChEBI" id="CHEBI:30013"/>
        <dbReference type="ChEBI" id="CHEBI:30616"/>
        <dbReference type="ChEBI" id="CHEBI:61977"/>
        <dbReference type="ChEBI" id="CHEBI:456216"/>
        <dbReference type="EC" id="2.7.11.1"/>
    </reaction>
</comment>
<dbReference type="STRING" id="1684307.A0A316U3N6"/>
<dbReference type="Pfam" id="PF00069">
    <property type="entry name" value="Pkinase"/>
    <property type="match status" value="1"/>
</dbReference>
<evidence type="ECO:0000256" key="2">
    <source>
        <dbReference type="ARBA" id="ARBA00012513"/>
    </source>
</evidence>
<feature type="domain" description="Protein kinase" evidence="13">
    <location>
        <begin position="193"/>
        <end position="496"/>
    </location>
</feature>
<dbReference type="InterPro" id="IPR008984">
    <property type="entry name" value="SMAD_FHA_dom_sf"/>
</dbReference>
<proteinExistence type="inferred from homology"/>
<dbReference type="OrthoDB" id="40902at2759"/>
<evidence type="ECO:0000256" key="8">
    <source>
        <dbReference type="ARBA" id="ARBA00048679"/>
    </source>
</evidence>
<comment type="similarity">
    <text evidence="1">Belongs to the protein kinase superfamily. CAMK Ser/Thr protein kinase family. CHEK2 subfamily.</text>
</comment>
<dbReference type="InterPro" id="IPR000253">
    <property type="entry name" value="FHA_dom"/>
</dbReference>
<name>A0A316U3N6_9BASI</name>
<dbReference type="EMBL" id="KZ819331">
    <property type="protein sequence ID" value="PWN19428.1"/>
    <property type="molecule type" value="Genomic_DNA"/>
</dbReference>
<evidence type="ECO:0000313" key="14">
    <source>
        <dbReference type="EMBL" id="PWN19428.1"/>
    </source>
</evidence>
<evidence type="ECO:0000256" key="7">
    <source>
        <dbReference type="ARBA" id="ARBA00047899"/>
    </source>
</evidence>
<keyword evidence="5 14" id="KW-0808">Transferase</keyword>
<evidence type="ECO:0000256" key="3">
    <source>
        <dbReference type="ARBA" id="ARBA00022527"/>
    </source>
</evidence>
<dbReference type="RefSeq" id="XP_025346588.1">
    <property type="nucleotide sequence ID" value="XM_025495244.1"/>
</dbReference>
<evidence type="ECO:0000256" key="1">
    <source>
        <dbReference type="ARBA" id="ARBA00005575"/>
    </source>
</evidence>
<gene>
    <name evidence="14" type="ORF">BCV69DRAFT_38735</name>
</gene>
<organism evidence="14 15">
    <name type="scientific">Pseudomicrostroma glucosiphilum</name>
    <dbReference type="NCBI Taxonomy" id="1684307"/>
    <lineage>
        <taxon>Eukaryota</taxon>
        <taxon>Fungi</taxon>
        <taxon>Dikarya</taxon>
        <taxon>Basidiomycota</taxon>
        <taxon>Ustilaginomycotina</taxon>
        <taxon>Exobasidiomycetes</taxon>
        <taxon>Microstromatales</taxon>
        <taxon>Microstromatales incertae sedis</taxon>
        <taxon>Pseudomicrostroma</taxon>
    </lineage>
</organism>
<dbReference type="GO" id="GO:0004674">
    <property type="term" value="F:protein serine/threonine kinase activity"/>
    <property type="evidence" value="ECO:0007669"/>
    <property type="project" value="UniProtKB-KW"/>
</dbReference>
<sequence>MKRSSTSAQVADGPVAISASQGNGHSSPPNDKPDPRLPKRFVHPLTKENIVICSRSNLSWGEKEVARLETTRNGVKQILALQLDRPFIVGRAKDCDYVVSSKYASGRHLRLLAHTTDSGHMFVSCEDLSSNGLLWNGRKLSQAKLLLGKGDIIEIPRCQAFAYRHLQGDPPPSETKDGKEEGANARRIGHRYTIMSRILGTGSFSQVYLACDGKQKKQIACKRQCMRKTERQDFINMERELIILSKLRHPNINSVIEWIQEDSWLYLFIEIVTGSDLFNWTLKQGRATEGEAIFIAYQLLLALSFLHERNIAHRDVKPENVLLLSAGTRFPHVQLADFGLSWEEDTTPKVGLDGRAIALPPRAFTQSGTVAYQPPEFHMSAVLRTGYNPYLDDSWALGCTLALVLLGLHPFDQSGASPGADFTFYVQEHLLTEGVTTREELEAKNWWIEEKPPDEGGNAEEEDLAKIAKRDLVRRIFEGLHWRDYPEEFRPSLEGM</sequence>
<keyword evidence="15" id="KW-1185">Reference proteome</keyword>
<dbReference type="PROSITE" id="PS00107">
    <property type="entry name" value="PROTEIN_KINASE_ATP"/>
    <property type="match status" value="1"/>
</dbReference>
<dbReference type="Gene3D" id="2.60.200.20">
    <property type="match status" value="1"/>
</dbReference>
<dbReference type="InterPro" id="IPR011009">
    <property type="entry name" value="Kinase-like_dom_sf"/>
</dbReference>
<dbReference type="Pfam" id="PF00498">
    <property type="entry name" value="FHA"/>
    <property type="match status" value="1"/>
</dbReference>
<keyword evidence="3 10" id="KW-0723">Serine/threonine-protein kinase</keyword>
<dbReference type="PANTHER" id="PTHR44167">
    <property type="entry name" value="OVARIAN-SPECIFIC SERINE/THREONINE-PROTEIN KINASE LOK-RELATED"/>
    <property type="match status" value="1"/>
</dbReference>
<reference evidence="14 15" key="1">
    <citation type="journal article" date="2018" name="Mol. Biol. Evol.">
        <title>Broad Genomic Sampling Reveals a Smut Pathogenic Ancestry of the Fungal Clade Ustilaginomycotina.</title>
        <authorList>
            <person name="Kijpornyongpan T."/>
            <person name="Mondo S.J."/>
            <person name="Barry K."/>
            <person name="Sandor L."/>
            <person name="Lee J."/>
            <person name="Lipzen A."/>
            <person name="Pangilinan J."/>
            <person name="LaButti K."/>
            <person name="Hainaut M."/>
            <person name="Henrissat B."/>
            <person name="Grigoriev I.V."/>
            <person name="Spatafora J.W."/>
            <person name="Aime M.C."/>
        </authorList>
    </citation>
    <scope>NUCLEOTIDE SEQUENCE [LARGE SCALE GENOMIC DNA]</scope>
    <source>
        <strain evidence="14 15">MCA 4718</strain>
    </source>
</reference>